<keyword evidence="1" id="KW-0472">Membrane</keyword>
<dbReference type="Proteomes" id="UP001500967">
    <property type="component" value="Unassembled WGS sequence"/>
</dbReference>
<evidence type="ECO:0000259" key="2">
    <source>
        <dbReference type="Pfam" id="PF03779"/>
    </source>
</evidence>
<feature type="transmembrane region" description="Helical" evidence="1">
    <location>
        <begin position="102"/>
        <end position="125"/>
    </location>
</feature>
<keyword evidence="1" id="KW-1133">Transmembrane helix</keyword>
<dbReference type="InterPro" id="IPR005530">
    <property type="entry name" value="SPW"/>
</dbReference>
<comment type="caution">
    <text evidence="3">The sequence shown here is derived from an EMBL/GenBank/DDBJ whole genome shotgun (WGS) entry which is preliminary data.</text>
</comment>
<accession>A0ABP3D272</accession>
<evidence type="ECO:0000313" key="3">
    <source>
        <dbReference type="EMBL" id="GAA0220825.1"/>
    </source>
</evidence>
<feature type="transmembrane region" description="Helical" evidence="1">
    <location>
        <begin position="76"/>
        <end position="95"/>
    </location>
</feature>
<reference evidence="4" key="1">
    <citation type="journal article" date="2019" name="Int. J. Syst. Evol. Microbiol.">
        <title>The Global Catalogue of Microorganisms (GCM) 10K type strain sequencing project: providing services to taxonomists for standard genome sequencing and annotation.</title>
        <authorList>
            <consortium name="The Broad Institute Genomics Platform"/>
            <consortium name="The Broad Institute Genome Sequencing Center for Infectious Disease"/>
            <person name="Wu L."/>
            <person name="Ma J."/>
        </authorList>
    </citation>
    <scope>NUCLEOTIDE SEQUENCE [LARGE SCALE GENOMIC DNA]</scope>
    <source>
        <strain evidence="4">JCM 10425</strain>
    </source>
</reference>
<dbReference type="EMBL" id="BAAAGX010000002">
    <property type="protein sequence ID" value="GAA0220825.1"/>
    <property type="molecule type" value="Genomic_DNA"/>
</dbReference>
<feature type="transmembrane region" description="Helical" evidence="1">
    <location>
        <begin position="46"/>
        <end position="64"/>
    </location>
</feature>
<sequence length="168" mass="17622">MAPDITTTGRGQYELPLDLDSHRSEASDESPPTRPDRLYDATSRPLAMVTLTGGFWVVFSPLVLDYASYWNGYTAAVNDLLVGLALIALALLRLIGPRSLQWLAGASVLAGIWLALSPVALGFGADAGVRAATWSDTLSGVLIALVASVALVAPIRYAQGRDAGAPTV</sequence>
<gene>
    <name evidence="3" type="ORF">GCM10009539_02550</name>
</gene>
<feature type="transmembrane region" description="Helical" evidence="1">
    <location>
        <begin position="137"/>
        <end position="155"/>
    </location>
</feature>
<keyword evidence="1" id="KW-0812">Transmembrane</keyword>
<evidence type="ECO:0000313" key="4">
    <source>
        <dbReference type="Proteomes" id="UP001500967"/>
    </source>
</evidence>
<organism evidence="3 4">
    <name type="scientific">Cryptosporangium japonicum</name>
    <dbReference type="NCBI Taxonomy" id="80872"/>
    <lineage>
        <taxon>Bacteria</taxon>
        <taxon>Bacillati</taxon>
        <taxon>Actinomycetota</taxon>
        <taxon>Actinomycetes</taxon>
        <taxon>Cryptosporangiales</taxon>
        <taxon>Cryptosporangiaceae</taxon>
        <taxon>Cryptosporangium</taxon>
    </lineage>
</organism>
<dbReference type="Pfam" id="PF03779">
    <property type="entry name" value="SPW"/>
    <property type="match status" value="1"/>
</dbReference>
<evidence type="ECO:0000256" key="1">
    <source>
        <dbReference type="SAM" id="Phobius"/>
    </source>
</evidence>
<keyword evidence="4" id="KW-1185">Reference proteome</keyword>
<protein>
    <recommendedName>
        <fullName evidence="2">SPW repeat-containing integral membrane domain-containing protein</fullName>
    </recommendedName>
</protein>
<dbReference type="RefSeq" id="WP_344646845.1">
    <property type="nucleotide sequence ID" value="NZ_BAAAGX010000002.1"/>
</dbReference>
<feature type="domain" description="SPW repeat-containing integral membrane" evidence="2">
    <location>
        <begin position="48"/>
        <end position="147"/>
    </location>
</feature>
<name>A0ABP3D272_9ACTN</name>
<proteinExistence type="predicted"/>